<evidence type="ECO:0000313" key="1">
    <source>
        <dbReference type="EMBL" id="KAG5581402.1"/>
    </source>
</evidence>
<evidence type="ECO:0000313" key="2">
    <source>
        <dbReference type="Proteomes" id="UP000824120"/>
    </source>
</evidence>
<keyword evidence="2" id="KW-1185">Reference proteome</keyword>
<gene>
    <name evidence="1" type="ORF">H5410_052029</name>
</gene>
<protein>
    <submittedName>
        <fullName evidence="1">Uncharacterized protein</fullName>
    </submittedName>
</protein>
<accession>A0A9J5X085</accession>
<sequence length="80" mass="8565">MMIFGVTLIIHEAGATEECFTDHSDINSILGAPSCVAITTLSNVASSMPPLALRFDSSFADAGGSYYFLQPKFYCHCHSG</sequence>
<reference evidence="1 2" key="1">
    <citation type="submission" date="2020-09" db="EMBL/GenBank/DDBJ databases">
        <title>De no assembly of potato wild relative species, Solanum commersonii.</title>
        <authorList>
            <person name="Cho K."/>
        </authorList>
    </citation>
    <scope>NUCLEOTIDE SEQUENCE [LARGE SCALE GENOMIC DNA]</scope>
    <source>
        <strain evidence="1">LZ3.2</strain>
        <tissue evidence="1">Leaf</tissue>
    </source>
</reference>
<dbReference type="EMBL" id="JACXVP010000010">
    <property type="protein sequence ID" value="KAG5581402.1"/>
    <property type="molecule type" value="Genomic_DNA"/>
</dbReference>
<dbReference type="OrthoDB" id="10323189at2759"/>
<dbReference type="AlphaFoldDB" id="A0A9J5X085"/>
<organism evidence="1 2">
    <name type="scientific">Solanum commersonii</name>
    <name type="common">Commerson's wild potato</name>
    <name type="synonym">Commerson's nightshade</name>
    <dbReference type="NCBI Taxonomy" id="4109"/>
    <lineage>
        <taxon>Eukaryota</taxon>
        <taxon>Viridiplantae</taxon>
        <taxon>Streptophyta</taxon>
        <taxon>Embryophyta</taxon>
        <taxon>Tracheophyta</taxon>
        <taxon>Spermatophyta</taxon>
        <taxon>Magnoliopsida</taxon>
        <taxon>eudicotyledons</taxon>
        <taxon>Gunneridae</taxon>
        <taxon>Pentapetalae</taxon>
        <taxon>asterids</taxon>
        <taxon>lamiids</taxon>
        <taxon>Solanales</taxon>
        <taxon>Solanaceae</taxon>
        <taxon>Solanoideae</taxon>
        <taxon>Solaneae</taxon>
        <taxon>Solanum</taxon>
    </lineage>
</organism>
<proteinExistence type="predicted"/>
<name>A0A9J5X085_SOLCO</name>
<comment type="caution">
    <text evidence="1">The sequence shown here is derived from an EMBL/GenBank/DDBJ whole genome shotgun (WGS) entry which is preliminary data.</text>
</comment>
<dbReference type="Proteomes" id="UP000824120">
    <property type="component" value="Chromosome 10"/>
</dbReference>